<sequence length="138" mass="14858">MAIRLNPYISFLGGDARAAMEFYHSVFGGTLTINTFGEYGAPDPSLADKVMHGMLEAEGGLTLMAADSPPGMEHTAGNNISVSLSGDDADTLRDWWAKLSEGGTVSVPLEKQMWGDEFGSCRDRFGIEWMVNIGAPRP</sequence>
<dbReference type="AlphaFoldDB" id="A0A7W7HWT1"/>
<dbReference type="RefSeq" id="WP_184993170.1">
    <property type="nucleotide sequence ID" value="NZ_BOMK01000074.1"/>
</dbReference>
<comment type="caution">
    <text evidence="2">The sequence shown here is derived from an EMBL/GenBank/DDBJ whole genome shotgun (WGS) entry which is preliminary data.</text>
</comment>
<dbReference type="PANTHER" id="PTHR33990">
    <property type="entry name" value="PROTEIN YJDN-RELATED"/>
    <property type="match status" value="1"/>
</dbReference>
<proteinExistence type="predicted"/>
<reference evidence="2 3" key="1">
    <citation type="submission" date="2020-08" db="EMBL/GenBank/DDBJ databases">
        <title>Sequencing the genomes of 1000 actinobacteria strains.</title>
        <authorList>
            <person name="Klenk H.-P."/>
        </authorList>
    </citation>
    <scope>NUCLEOTIDE SEQUENCE [LARGE SCALE GENOMIC DNA]</scope>
    <source>
        <strain evidence="2 3">DSM 43149</strain>
    </source>
</reference>
<dbReference type="Pfam" id="PF00903">
    <property type="entry name" value="Glyoxalase"/>
    <property type="match status" value="1"/>
</dbReference>
<gene>
    <name evidence="2" type="ORF">BJ971_002779</name>
</gene>
<evidence type="ECO:0000313" key="3">
    <source>
        <dbReference type="Proteomes" id="UP000578112"/>
    </source>
</evidence>
<dbReference type="InterPro" id="IPR028973">
    <property type="entry name" value="PhnB-like"/>
</dbReference>
<dbReference type="InterPro" id="IPR004360">
    <property type="entry name" value="Glyas_Fos-R_dOase_dom"/>
</dbReference>
<protein>
    <submittedName>
        <fullName evidence="2">PhnB protein</fullName>
    </submittedName>
</protein>
<accession>A0A7W7HWT1</accession>
<dbReference type="SUPFAM" id="SSF54593">
    <property type="entry name" value="Glyoxalase/Bleomycin resistance protein/Dihydroxybiphenyl dioxygenase"/>
    <property type="match status" value="1"/>
</dbReference>
<dbReference type="Gene3D" id="3.10.180.10">
    <property type="entry name" value="2,3-Dihydroxybiphenyl 1,2-Dioxygenase, domain 1"/>
    <property type="match status" value="1"/>
</dbReference>
<feature type="domain" description="Glyoxalase/fosfomycin resistance/dioxygenase" evidence="1">
    <location>
        <begin position="9"/>
        <end position="131"/>
    </location>
</feature>
<name>A0A7W7HWT1_9ACTN</name>
<organism evidence="2 3">
    <name type="scientific">Actinoplanes digitatis</name>
    <dbReference type="NCBI Taxonomy" id="1868"/>
    <lineage>
        <taxon>Bacteria</taxon>
        <taxon>Bacillati</taxon>
        <taxon>Actinomycetota</taxon>
        <taxon>Actinomycetes</taxon>
        <taxon>Micromonosporales</taxon>
        <taxon>Micromonosporaceae</taxon>
        <taxon>Actinoplanes</taxon>
    </lineage>
</organism>
<dbReference type="PANTHER" id="PTHR33990:SF1">
    <property type="entry name" value="PROTEIN YJDN"/>
    <property type="match status" value="1"/>
</dbReference>
<evidence type="ECO:0000313" key="2">
    <source>
        <dbReference type="EMBL" id="MBB4762223.1"/>
    </source>
</evidence>
<dbReference type="EMBL" id="JACHNH010000001">
    <property type="protein sequence ID" value="MBB4762223.1"/>
    <property type="molecule type" value="Genomic_DNA"/>
</dbReference>
<dbReference type="InterPro" id="IPR029068">
    <property type="entry name" value="Glyas_Bleomycin-R_OHBP_Dase"/>
</dbReference>
<keyword evidence="3" id="KW-1185">Reference proteome</keyword>
<dbReference type="Proteomes" id="UP000578112">
    <property type="component" value="Unassembled WGS sequence"/>
</dbReference>
<evidence type="ECO:0000259" key="1">
    <source>
        <dbReference type="Pfam" id="PF00903"/>
    </source>
</evidence>
<dbReference type="CDD" id="cd06588">
    <property type="entry name" value="PhnB_like"/>
    <property type="match status" value="1"/>
</dbReference>